<dbReference type="EMBL" id="CP029487">
    <property type="protein sequence ID" value="QCT72962.1"/>
    <property type="molecule type" value="Genomic_DNA"/>
</dbReference>
<protein>
    <submittedName>
        <fullName evidence="1">Uncharacterized protein</fullName>
    </submittedName>
</protein>
<dbReference type="Proteomes" id="UP000218387">
    <property type="component" value="Chromosome"/>
</dbReference>
<dbReference type="KEGG" id="emt:CPZ25_017055"/>
<proteinExistence type="predicted"/>
<accession>A0A4P9CE29</accession>
<name>A0A4P9CE29_EUBML</name>
<evidence type="ECO:0000313" key="1">
    <source>
        <dbReference type="EMBL" id="QCT72962.1"/>
    </source>
</evidence>
<gene>
    <name evidence="1" type="ORF">CPZ25_017055</name>
</gene>
<evidence type="ECO:0000313" key="2">
    <source>
        <dbReference type="Proteomes" id="UP000218387"/>
    </source>
</evidence>
<dbReference type="AlphaFoldDB" id="A0A4P9CE29"/>
<reference evidence="1 2" key="1">
    <citation type="submission" date="2018-05" db="EMBL/GenBank/DDBJ databases">
        <title>Genome comparison of Eubacterium sp.</title>
        <authorList>
            <person name="Feng Y."/>
            <person name="Sanchez-Andrea I."/>
            <person name="Stams A.J.M."/>
            <person name="De Vos W.M."/>
        </authorList>
    </citation>
    <scope>NUCLEOTIDE SEQUENCE [LARGE SCALE GENOMIC DNA]</scope>
    <source>
        <strain evidence="1 2">YI</strain>
    </source>
</reference>
<keyword evidence="2" id="KW-1185">Reference proteome</keyword>
<dbReference type="RefSeq" id="WP_096920105.1">
    <property type="nucleotide sequence ID" value="NZ_CP029487.1"/>
</dbReference>
<sequence length="138" mass="16019">MKQKLSYEVCAAILERPIACYEEVEGYPQSRVRVTFTDGGQLFFDGHLESFYEMILTHLMVSVPHCKRMAREVLALENETKIMLPIVIRPSLSFMVFERKEGPLFVNRFSINERAGKRLFRPPDQLPRRRGHCCALQG</sequence>
<organism evidence="1 2">
    <name type="scientific">Eubacterium maltosivorans</name>
    <dbReference type="NCBI Taxonomy" id="2041044"/>
    <lineage>
        <taxon>Bacteria</taxon>
        <taxon>Bacillati</taxon>
        <taxon>Bacillota</taxon>
        <taxon>Clostridia</taxon>
        <taxon>Eubacteriales</taxon>
        <taxon>Eubacteriaceae</taxon>
        <taxon>Eubacterium</taxon>
    </lineage>
</organism>